<proteinExistence type="predicted"/>
<dbReference type="Proteomes" id="UP001189429">
    <property type="component" value="Unassembled WGS sequence"/>
</dbReference>
<feature type="non-terminal residue" evidence="2">
    <location>
        <position position="69"/>
    </location>
</feature>
<gene>
    <name evidence="2" type="ORF">PCOR1329_LOCUS6448</name>
</gene>
<evidence type="ECO:0000313" key="2">
    <source>
        <dbReference type="EMBL" id="CAK0797315.1"/>
    </source>
</evidence>
<feature type="region of interest" description="Disordered" evidence="1">
    <location>
        <begin position="1"/>
        <end position="33"/>
    </location>
</feature>
<dbReference type="EMBL" id="CAUYUJ010001728">
    <property type="protein sequence ID" value="CAK0797315.1"/>
    <property type="molecule type" value="Genomic_DNA"/>
</dbReference>
<protein>
    <submittedName>
        <fullName evidence="2">Uncharacterized protein</fullName>
    </submittedName>
</protein>
<evidence type="ECO:0000313" key="3">
    <source>
        <dbReference type="Proteomes" id="UP001189429"/>
    </source>
</evidence>
<comment type="caution">
    <text evidence="2">The sequence shown here is derived from an EMBL/GenBank/DDBJ whole genome shotgun (WGS) entry which is preliminary data.</text>
</comment>
<keyword evidence="3" id="KW-1185">Reference proteome</keyword>
<organism evidence="2 3">
    <name type="scientific">Prorocentrum cordatum</name>
    <dbReference type="NCBI Taxonomy" id="2364126"/>
    <lineage>
        <taxon>Eukaryota</taxon>
        <taxon>Sar</taxon>
        <taxon>Alveolata</taxon>
        <taxon>Dinophyceae</taxon>
        <taxon>Prorocentrales</taxon>
        <taxon>Prorocentraceae</taxon>
        <taxon>Prorocentrum</taxon>
    </lineage>
</organism>
<reference evidence="2" key="1">
    <citation type="submission" date="2023-10" db="EMBL/GenBank/DDBJ databases">
        <authorList>
            <person name="Chen Y."/>
            <person name="Shah S."/>
            <person name="Dougan E. K."/>
            <person name="Thang M."/>
            <person name="Chan C."/>
        </authorList>
    </citation>
    <scope>NUCLEOTIDE SEQUENCE [LARGE SCALE GENOMIC DNA]</scope>
</reference>
<accession>A0ABN9PYY5</accession>
<feature type="compositionally biased region" description="Low complexity" evidence="1">
    <location>
        <begin position="1"/>
        <end position="32"/>
    </location>
</feature>
<name>A0ABN9PYY5_9DINO</name>
<sequence length="69" mass="7495">QPRTSATSWTWTGTGRSATTSGSRRSSSWTRTDTNGFISREEFTGTGGHGALFDAIDTRRKGGRRISLT</sequence>
<feature type="non-terminal residue" evidence="2">
    <location>
        <position position="1"/>
    </location>
</feature>
<evidence type="ECO:0000256" key="1">
    <source>
        <dbReference type="SAM" id="MobiDB-lite"/>
    </source>
</evidence>